<keyword evidence="2" id="KW-1185">Reference proteome</keyword>
<dbReference type="AlphaFoldDB" id="A0A2S6CGU5"/>
<dbReference type="EMBL" id="PNEN01000435">
    <property type="protein sequence ID" value="PPJ58970.1"/>
    <property type="molecule type" value="Genomic_DNA"/>
</dbReference>
<sequence length="156" mass="17070">MSTFSTINLPLLPAILKQWEYLPGDINVLLERMDETIQITSAPTLEASIKYADKIPDEQCLVVLSHCVLGMRECVERFQCAIAEAEEAGLGAVLKEVKELQGNSELVMSGFEVMGLEDAMEEDGGKLKGEVVKVAQAMREVKGWTEVVEGALGKKV</sequence>
<dbReference type="OrthoDB" id="3637491at2759"/>
<protein>
    <submittedName>
        <fullName evidence="1">Uncharacterized protein</fullName>
    </submittedName>
</protein>
<gene>
    <name evidence="1" type="ORF">CBER1_04131</name>
</gene>
<dbReference type="Proteomes" id="UP000237631">
    <property type="component" value="Unassembled WGS sequence"/>
</dbReference>
<comment type="caution">
    <text evidence="1">The sequence shown here is derived from an EMBL/GenBank/DDBJ whole genome shotgun (WGS) entry which is preliminary data.</text>
</comment>
<accession>A0A2S6CGU5</accession>
<name>A0A2S6CGU5_9PEZI</name>
<proteinExistence type="predicted"/>
<organism evidence="1 2">
    <name type="scientific">Cercospora berteroae</name>
    <dbReference type="NCBI Taxonomy" id="357750"/>
    <lineage>
        <taxon>Eukaryota</taxon>
        <taxon>Fungi</taxon>
        <taxon>Dikarya</taxon>
        <taxon>Ascomycota</taxon>
        <taxon>Pezizomycotina</taxon>
        <taxon>Dothideomycetes</taxon>
        <taxon>Dothideomycetidae</taxon>
        <taxon>Mycosphaerellales</taxon>
        <taxon>Mycosphaerellaceae</taxon>
        <taxon>Cercospora</taxon>
    </lineage>
</organism>
<evidence type="ECO:0000313" key="2">
    <source>
        <dbReference type="Proteomes" id="UP000237631"/>
    </source>
</evidence>
<evidence type="ECO:0000313" key="1">
    <source>
        <dbReference type="EMBL" id="PPJ58970.1"/>
    </source>
</evidence>
<reference evidence="2" key="1">
    <citation type="journal article" date="2017" name="bioRxiv">
        <title>Conservation of a gene cluster reveals novel cercosporin biosynthetic mechanisms and extends production to the genus Colletotrichum.</title>
        <authorList>
            <person name="de Jonge R."/>
            <person name="Ebert M.K."/>
            <person name="Huitt-Roehl C.R."/>
            <person name="Pal P."/>
            <person name="Suttle J.C."/>
            <person name="Spanner R.E."/>
            <person name="Neubauer J.D."/>
            <person name="Jurick W.M.II."/>
            <person name="Stott K.A."/>
            <person name="Secor G.A."/>
            <person name="Thomma B.P.H.J."/>
            <person name="Van de Peer Y."/>
            <person name="Townsend C.A."/>
            <person name="Bolton M.D."/>
        </authorList>
    </citation>
    <scope>NUCLEOTIDE SEQUENCE [LARGE SCALE GENOMIC DNA]</scope>
    <source>
        <strain evidence="2">CBS538.71</strain>
    </source>
</reference>